<reference evidence="2 3" key="1">
    <citation type="journal article" date="2013" name="Curr. Biol.">
        <title>The Genome of the Foraminiferan Reticulomyxa filosa.</title>
        <authorList>
            <person name="Glockner G."/>
            <person name="Hulsmann N."/>
            <person name="Schleicher M."/>
            <person name="Noegel A.A."/>
            <person name="Eichinger L."/>
            <person name="Gallinger C."/>
            <person name="Pawlowski J."/>
            <person name="Sierra R."/>
            <person name="Euteneuer U."/>
            <person name="Pillet L."/>
            <person name="Moustafa A."/>
            <person name="Platzer M."/>
            <person name="Groth M."/>
            <person name="Szafranski K."/>
            <person name="Schliwa M."/>
        </authorList>
    </citation>
    <scope>NUCLEOTIDE SEQUENCE [LARGE SCALE GENOMIC DNA]</scope>
</reference>
<evidence type="ECO:0000313" key="2">
    <source>
        <dbReference type="EMBL" id="ETO32767.1"/>
    </source>
</evidence>
<dbReference type="EMBL" id="ASPP01003944">
    <property type="protein sequence ID" value="ETO32767.1"/>
    <property type="molecule type" value="Genomic_DNA"/>
</dbReference>
<name>X6P599_RETFI</name>
<dbReference type="Proteomes" id="UP000023152">
    <property type="component" value="Unassembled WGS sequence"/>
</dbReference>
<keyword evidence="1" id="KW-0732">Signal</keyword>
<evidence type="ECO:0000313" key="3">
    <source>
        <dbReference type="Proteomes" id="UP000023152"/>
    </source>
</evidence>
<proteinExistence type="predicted"/>
<keyword evidence="3" id="KW-1185">Reference proteome</keyword>
<feature type="chain" id="PRO_5012090776" evidence="1">
    <location>
        <begin position="16"/>
        <end position="153"/>
    </location>
</feature>
<organism evidence="2 3">
    <name type="scientific">Reticulomyxa filosa</name>
    <dbReference type="NCBI Taxonomy" id="46433"/>
    <lineage>
        <taxon>Eukaryota</taxon>
        <taxon>Sar</taxon>
        <taxon>Rhizaria</taxon>
        <taxon>Retaria</taxon>
        <taxon>Foraminifera</taxon>
        <taxon>Monothalamids</taxon>
        <taxon>Reticulomyxidae</taxon>
        <taxon>Reticulomyxa</taxon>
    </lineage>
</organism>
<evidence type="ECO:0000256" key="1">
    <source>
        <dbReference type="SAM" id="SignalP"/>
    </source>
</evidence>
<accession>X6P599</accession>
<sequence length="153" mass="17351">MRALLVLVVLHVSNAFVVISSANEMNTSMQLNEQKKHFNQYINMNVLAISHNMLLNHLWKLETLTHEQCLQLCNNMASASSLQIFNNESMQSINKIIRIFQSVLSANTKQSKKNLCSKTSTTSVFISTSTIQLTTYKLTFTAVAFRYITVTKD</sequence>
<dbReference type="AlphaFoldDB" id="X6P599"/>
<gene>
    <name evidence="2" type="ORF">RFI_04349</name>
</gene>
<feature type="signal peptide" evidence="1">
    <location>
        <begin position="1"/>
        <end position="15"/>
    </location>
</feature>
<protein>
    <submittedName>
        <fullName evidence="2">Uncharacterized protein</fullName>
    </submittedName>
</protein>
<comment type="caution">
    <text evidence="2">The sequence shown here is derived from an EMBL/GenBank/DDBJ whole genome shotgun (WGS) entry which is preliminary data.</text>
</comment>